<comment type="caution">
    <text evidence="2">The sequence shown here is derived from an EMBL/GenBank/DDBJ whole genome shotgun (WGS) entry which is preliminary data.</text>
</comment>
<protein>
    <submittedName>
        <fullName evidence="2">Uncharacterized protein</fullName>
    </submittedName>
</protein>
<accession>A0ABR1KWW5</accession>
<keyword evidence="3" id="KW-1185">Reference proteome</keyword>
<dbReference type="Proteomes" id="UP001363622">
    <property type="component" value="Unassembled WGS sequence"/>
</dbReference>
<proteinExistence type="predicted"/>
<reference evidence="2 3" key="1">
    <citation type="submission" date="2024-04" db="EMBL/GenBank/DDBJ databases">
        <title>Phyllosticta paracitricarpa is synonymous to the EU quarantine fungus P. citricarpa based on phylogenomic analyses.</title>
        <authorList>
            <consortium name="Lawrence Berkeley National Laboratory"/>
            <person name="Van Ingen-Buijs V.A."/>
            <person name="Van Westerhoven A.C."/>
            <person name="Haridas S."/>
            <person name="Skiadas P."/>
            <person name="Martin F."/>
            <person name="Groenewald J.Z."/>
            <person name="Crous P.W."/>
            <person name="Seidl M.F."/>
        </authorList>
    </citation>
    <scope>NUCLEOTIDE SEQUENCE [LARGE SCALE GENOMIC DNA]</scope>
    <source>
        <strain evidence="2 3">CBS 123371</strain>
    </source>
</reference>
<gene>
    <name evidence="2" type="ORF">IWZ03DRAFT_110749</name>
</gene>
<evidence type="ECO:0000313" key="3">
    <source>
        <dbReference type="Proteomes" id="UP001363622"/>
    </source>
</evidence>
<dbReference type="EMBL" id="JBBPHU010000002">
    <property type="protein sequence ID" value="KAK7522144.1"/>
    <property type="molecule type" value="Genomic_DNA"/>
</dbReference>
<feature type="region of interest" description="Disordered" evidence="1">
    <location>
        <begin position="102"/>
        <end position="128"/>
    </location>
</feature>
<organism evidence="2 3">
    <name type="scientific">Phyllosticta citriasiana</name>
    <dbReference type="NCBI Taxonomy" id="595635"/>
    <lineage>
        <taxon>Eukaryota</taxon>
        <taxon>Fungi</taxon>
        <taxon>Dikarya</taxon>
        <taxon>Ascomycota</taxon>
        <taxon>Pezizomycotina</taxon>
        <taxon>Dothideomycetes</taxon>
        <taxon>Dothideomycetes incertae sedis</taxon>
        <taxon>Botryosphaeriales</taxon>
        <taxon>Phyllostictaceae</taxon>
        <taxon>Phyllosticta</taxon>
    </lineage>
</organism>
<evidence type="ECO:0000313" key="2">
    <source>
        <dbReference type="EMBL" id="KAK7522144.1"/>
    </source>
</evidence>
<sequence length="166" mass="17345">MCVHTPAVKECRLIKEEAGAKEDGHEAAMAAAAATATTLSSIRETHSLPRITTSAPPPTAVCQKDIPKIMPSSGHTAAANPYPEQRASCLLVCCPSTVGVERNETSSREQSSAITAAPGEQSSTITAMPREQPSTIATALGELLSVPSVFSFFFHPLCCHPSPGES</sequence>
<evidence type="ECO:0000256" key="1">
    <source>
        <dbReference type="SAM" id="MobiDB-lite"/>
    </source>
</evidence>
<name>A0ABR1KWW5_9PEZI</name>
<feature type="compositionally biased region" description="Polar residues" evidence="1">
    <location>
        <begin position="108"/>
        <end position="128"/>
    </location>
</feature>